<keyword evidence="9" id="KW-0862">Zinc</keyword>
<evidence type="ECO:0000256" key="9">
    <source>
        <dbReference type="ARBA" id="ARBA00022833"/>
    </source>
</evidence>
<sequence length="952" mass="106516">MYLCFFTTTMLENDNTIEVIGARVHNLKNIDISIPREKLVVITGLSGSGKSSLAFDTIYAEGQRRYIETFSAYARQFLGGLERPDVDKIDGLSPVIAIEQKTTSKSPRSTVGTITEIYDFLRLLFARAGDAYSYNTGEKMVSYSDEQIKDLIIKDFSGKRINILAPIIRARKGHYAELFQQIAKQGFLKVRINGEVKDITTGMKLDRYKTHDIETVIDRIVVDDSEDVQKRISESINTAMHYGENVLMVLDQDSNEVRFFSRNLMCPTTGISYQNPEPNLFSFNSPKGACPDCNGLGTINEINIKKIIPNPKLSIKVGGFAPLGEYKSSWIFKQLEIIGEKFEFKLTDPIETISDEAMEMILNGGKEKFSVTSKTAGVTKEYKIEFEGISAFIKSQHDDSGSSTLKRWAKEFMDEVNCPTCEGSRLKKESLYFKINEQNIADLSNMDISDLTAWFHDLENHLSDKQKRIATEVIKEIKDRLNFLMNVGLEYLAISRSSKSLSGGEAQRIRLATQIGSQLVGVLYILDEPSIGLHQRDNEKLIHSLEQLRDIGNSVIVVEHDKDMIERADYVIDIGPKAGKYGGEIISKGTPSEILKGDTITAQYLNGKMKFDIPKKRREGNGKFLKLTGATGNNLKNVSIELPLGKLICVTGVSGSGKSTLINETLYPILNAFYFNGVKKPKPYKKIEGLEHIDKVIDIDQSPIGRTPRSNPATYTEVFTEIRNMFTMTSESMIRGYKAGRFSFNVKGGRCETCEGSGVRTIEMSFLPDVYVECETCQGKRFNRETLEIRFKGKSISDVLNMTIDEAVPFFEMIPKIHRKVKTLQDVGLGYITLGQQSTTLSGGEAQRIKLAGELSKKDTGNTFYILDEPTTGLHFEDIRVLMDVINRLVDKGNTILIIEHNMDVIKLSDYIIDIGPEGGKGGGNVVAKGTPEEVAKNKKSYTAQFLKKELL</sequence>
<evidence type="ECO:0000256" key="11">
    <source>
        <dbReference type="ARBA" id="ARBA00022881"/>
    </source>
</evidence>
<evidence type="ECO:0000256" key="6">
    <source>
        <dbReference type="ARBA" id="ARBA00022763"/>
    </source>
</evidence>
<keyword evidence="6" id="KW-0227">DNA damage</keyword>
<proteinExistence type="inferred from homology"/>
<dbReference type="CDD" id="cd03271">
    <property type="entry name" value="ABC_UvrA_II"/>
    <property type="match status" value="1"/>
</dbReference>
<dbReference type="InterPro" id="IPR003439">
    <property type="entry name" value="ABC_transporter-like_ATP-bd"/>
</dbReference>
<evidence type="ECO:0000256" key="7">
    <source>
        <dbReference type="ARBA" id="ARBA00022769"/>
    </source>
</evidence>
<feature type="domain" description="ABC transporter" evidence="17">
    <location>
        <begin position="616"/>
        <end position="948"/>
    </location>
</feature>
<dbReference type="GO" id="GO:0005737">
    <property type="term" value="C:cytoplasm"/>
    <property type="evidence" value="ECO:0007669"/>
    <property type="project" value="UniProtKB-SubCell"/>
</dbReference>
<dbReference type="GO" id="GO:0016887">
    <property type="term" value="F:ATP hydrolysis activity"/>
    <property type="evidence" value="ECO:0007669"/>
    <property type="project" value="InterPro"/>
</dbReference>
<reference evidence="19" key="1">
    <citation type="submission" date="2016-10" db="EMBL/GenBank/DDBJ databases">
        <authorList>
            <person name="Varghese N."/>
            <person name="Submissions S."/>
        </authorList>
    </citation>
    <scope>NUCLEOTIDE SEQUENCE [LARGE SCALE GENOMIC DNA]</scope>
    <source>
        <strain evidence="19">DSM 21789</strain>
    </source>
</reference>
<dbReference type="GO" id="GO:0005524">
    <property type="term" value="F:ATP binding"/>
    <property type="evidence" value="ECO:0007669"/>
    <property type="project" value="UniProtKB-KW"/>
</dbReference>
<keyword evidence="5" id="KW-0547">Nucleotide-binding</keyword>
<keyword evidence="2" id="KW-0963">Cytoplasm</keyword>
<evidence type="ECO:0000256" key="10">
    <source>
        <dbReference type="ARBA" id="ARBA00022840"/>
    </source>
</evidence>
<dbReference type="NCBIfam" id="TIGR00630">
    <property type="entry name" value="uvra"/>
    <property type="match status" value="1"/>
</dbReference>
<dbReference type="Gene3D" id="3.30.1490.20">
    <property type="entry name" value="ATP-grasp fold, A domain"/>
    <property type="match status" value="1"/>
</dbReference>
<keyword evidence="13" id="KW-0234">DNA repair</keyword>
<evidence type="ECO:0000259" key="17">
    <source>
        <dbReference type="PROSITE" id="PS50893"/>
    </source>
</evidence>
<dbReference type="GO" id="GO:0008270">
    <property type="term" value="F:zinc ion binding"/>
    <property type="evidence" value="ECO:0007669"/>
    <property type="project" value="UniProtKB-KW"/>
</dbReference>
<evidence type="ECO:0000313" key="19">
    <source>
        <dbReference type="Proteomes" id="UP000199604"/>
    </source>
</evidence>
<evidence type="ECO:0000256" key="5">
    <source>
        <dbReference type="ARBA" id="ARBA00022741"/>
    </source>
</evidence>
<name>A0A1I0ZU21_9FLAO</name>
<dbReference type="InterPro" id="IPR013815">
    <property type="entry name" value="ATP_grasp_subdomain_1"/>
</dbReference>
<dbReference type="InterPro" id="IPR027417">
    <property type="entry name" value="P-loop_NTPase"/>
</dbReference>
<keyword evidence="3" id="KW-0479">Metal-binding</keyword>
<dbReference type="GO" id="GO:0006289">
    <property type="term" value="P:nucleotide-excision repair"/>
    <property type="evidence" value="ECO:0007669"/>
    <property type="project" value="InterPro"/>
</dbReference>
<dbReference type="GO" id="GO:0003677">
    <property type="term" value="F:DNA binding"/>
    <property type="evidence" value="ECO:0007669"/>
    <property type="project" value="UniProtKB-KW"/>
</dbReference>
<keyword evidence="12" id="KW-0238">DNA-binding</keyword>
<organism evidence="18 19">
    <name type="scientific">Flavobacterium swingsii</name>
    <dbReference type="NCBI Taxonomy" id="498292"/>
    <lineage>
        <taxon>Bacteria</taxon>
        <taxon>Pseudomonadati</taxon>
        <taxon>Bacteroidota</taxon>
        <taxon>Flavobacteriia</taxon>
        <taxon>Flavobacteriales</taxon>
        <taxon>Flavobacteriaceae</taxon>
        <taxon>Flavobacterium</taxon>
    </lineage>
</organism>
<keyword evidence="10" id="KW-0067">ATP-binding</keyword>
<evidence type="ECO:0000256" key="2">
    <source>
        <dbReference type="ARBA" id="ARBA00022490"/>
    </source>
</evidence>
<dbReference type="PROSITE" id="PS00211">
    <property type="entry name" value="ABC_TRANSPORTER_1"/>
    <property type="match status" value="2"/>
</dbReference>
<dbReference type="InterPro" id="IPR004602">
    <property type="entry name" value="UvrA"/>
</dbReference>
<dbReference type="FunFam" id="1.20.1580.10:FF:000002">
    <property type="entry name" value="UvrABC system protein A"/>
    <property type="match status" value="1"/>
</dbReference>
<keyword evidence="11" id="KW-0267">Excision nuclease</keyword>
<dbReference type="SUPFAM" id="SSF52540">
    <property type="entry name" value="P-loop containing nucleoside triphosphate hydrolases"/>
    <property type="match status" value="2"/>
</dbReference>
<dbReference type="Pfam" id="PF17755">
    <property type="entry name" value="UvrA_DNA-bind"/>
    <property type="match status" value="1"/>
</dbReference>
<dbReference type="InterPro" id="IPR041102">
    <property type="entry name" value="UvrA_inter"/>
</dbReference>
<dbReference type="PROSITE" id="PS50893">
    <property type="entry name" value="ABC_TRANSPORTER_2"/>
    <property type="match status" value="1"/>
</dbReference>
<evidence type="ECO:0000256" key="1">
    <source>
        <dbReference type="ARBA" id="ARBA00004496"/>
    </source>
</evidence>
<dbReference type="Proteomes" id="UP000199604">
    <property type="component" value="Unassembled WGS sequence"/>
</dbReference>
<dbReference type="STRING" id="498292.SAMN05660845_2368"/>
<dbReference type="AlphaFoldDB" id="A0A1I0ZU21"/>
<evidence type="ECO:0000313" key="18">
    <source>
        <dbReference type="EMBL" id="SFB27940.1"/>
    </source>
</evidence>
<dbReference type="Gene3D" id="1.10.8.280">
    <property type="entry name" value="ABC transporter ATPase domain-like"/>
    <property type="match status" value="1"/>
</dbReference>
<dbReference type="InterPro" id="IPR017871">
    <property type="entry name" value="ABC_transporter-like_CS"/>
</dbReference>
<evidence type="ECO:0000256" key="15">
    <source>
        <dbReference type="ARBA" id="ARBA00039316"/>
    </source>
</evidence>
<dbReference type="Gene3D" id="1.20.1580.10">
    <property type="entry name" value="ABC transporter ATPase like domain"/>
    <property type="match status" value="2"/>
</dbReference>
<dbReference type="Pfam" id="PF17760">
    <property type="entry name" value="UvrA_inter"/>
    <property type="match status" value="1"/>
</dbReference>
<evidence type="ECO:0000256" key="3">
    <source>
        <dbReference type="ARBA" id="ARBA00022723"/>
    </source>
</evidence>
<evidence type="ECO:0000256" key="16">
    <source>
        <dbReference type="ARBA" id="ARBA00042156"/>
    </source>
</evidence>
<evidence type="ECO:0000256" key="14">
    <source>
        <dbReference type="ARBA" id="ARBA00038000"/>
    </source>
</evidence>
<keyword evidence="4" id="KW-0677">Repeat</keyword>
<dbReference type="Gene3D" id="3.40.50.300">
    <property type="entry name" value="P-loop containing nucleotide triphosphate hydrolases"/>
    <property type="match status" value="2"/>
</dbReference>
<evidence type="ECO:0000256" key="12">
    <source>
        <dbReference type="ARBA" id="ARBA00023125"/>
    </source>
</evidence>
<gene>
    <name evidence="18" type="ORF">SAMN05660845_2368</name>
</gene>
<dbReference type="NCBIfam" id="NF001503">
    <property type="entry name" value="PRK00349.1"/>
    <property type="match status" value="1"/>
</dbReference>
<dbReference type="PANTHER" id="PTHR43152">
    <property type="entry name" value="UVRABC SYSTEM PROTEIN A"/>
    <property type="match status" value="1"/>
</dbReference>
<dbReference type="EMBL" id="FOJT01000006">
    <property type="protein sequence ID" value="SFB27940.1"/>
    <property type="molecule type" value="Genomic_DNA"/>
</dbReference>
<dbReference type="GO" id="GO:0004518">
    <property type="term" value="F:nuclease activity"/>
    <property type="evidence" value="ECO:0007669"/>
    <property type="project" value="UniProtKB-KW"/>
</dbReference>
<comment type="subcellular location">
    <subcellularLocation>
        <location evidence="1">Cytoplasm</location>
    </subcellularLocation>
</comment>
<comment type="similarity">
    <text evidence="14">Belongs to the ABC transporter superfamily. UvrA family.</text>
</comment>
<evidence type="ECO:0000256" key="4">
    <source>
        <dbReference type="ARBA" id="ARBA00022737"/>
    </source>
</evidence>
<evidence type="ECO:0000256" key="8">
    <source>
        <dbReference type="ARBA" id="ARBA00022771"/>
    </source>
</evidence>
<dbReference type="GO" id="GO:0009380">
    <property type="term" value="C:excinuclease repair complex"/>
    <property type="evidence" value="ECO:0007669"/>
    <property type="project" value="InterPro"/>
</dbReference>
<dbReference type="InterPro" id="IPR041552">
    <property type="entry name" value="UvrA_DNA-bd"/>
</dbReference>
<keyword evidence="7" id="KW-0228">DNA excision</keyword>
<dbReference type="PANTHER" id="PTHR43152:SF3">
    <property type="entry name" value="UVRABC SYSTEM PROTEIN A"/>
    <property type="match status" value="1"/>
</dbReference>
<evidence type="ECO:0000256" key="13">
    <source>
        <dbReference type="ARBA" id="ARBA00023204"/>
    </source>
</evidence>
<protein>
    <recommendedName>
        <fullName evidence="15">UvrABC system protein A</fullName>
    </recommendedName>
    <alternativeName>
        <fullName evidence="16">Excinuclease ABC subunit A</fullName>
    </alternativeName>
</protein>
<keyword evidence="19" id="KW-1185">Reference proteome</keyword>
<accession>A0A1I0ZU21</accession>
<keyword evidence="8" id="KW-0863">Zinc-finger</keyword>